<gene>
    <name evidence="1" type="ORF">EBB_03640</name>
</gene>
<comment type="caution">
    <text evidence="1">The sequence shown here is derived from an EMBL/GenBank/DDBJ whole genome shotgun (WGS) entry which is preliminary data.</text>
</comment>
<dbReference type="Proteomes" id="UP000641152">
    <property type="component" value="Unassembled WGS sequence"/>
</dbReference>
<reference evidence="1 2" key="1">
    <citation type="submission" date="2020-09" db="EMBL/GenBank/DDBJ databases">
        <title>Methylomonas albis sp. nov. and Methylomonas fluvii sp. nov.: Two cold-adapted methanotrophs from the River Elbe and an amended description of Methylovulum psychrotolerans strain Eb1.</title>
        <authorList>
            <person name="Bussmann I.K."/>
            <person name="Klings K.-W."/>
            <person name="Warnstedt J."/>
            <person name="Hoppert M."/>
            <person name="Saborowski A."/>
            <person name="Horn F."/>
            <person name="Liebner S."/>
        </authorList>
    </citation>
    <scope>NUCLEOTIDE SEQUENCE [LARGE SCALE GENOMIC DNA]</scope>
    <source>
        <strain evidence="1 2">EbB</strain>
    </source>
</reference>
<accession>A0ABR9D972</accession>
<sequence length="159" mass="18224">MAGSTYPEALPRKKTKRILETKPALRELIEQSRSEVGGRTTHEPIRDRVVSVLTKLAKGHALYELHESCTHDPDELEFGPLKLMSPQQREFFETPEFSSCWPEIGSRAMQRLLVQGANTFALGWIEVQSDRYRYLASLGNGIEVRIVIDEYLACFARWE</sequence>
<organism evidence="1 2">
    <name type="scientific">Methylomonas fluvii</name>
    <dbReference type="NCBI Taxonomy" id="1854564"/>
    <lineage>
        <taxon>Bacteria</taxon>
        <taxon>Pseudomonadati</taxon>
        <taxon>Pseudomonadota</taxon>
        <taxon>Gammaproteobacteria</taxon>
        <taxon>Methylococcales</taxon>
        <taxon>Methylococcaceae</taxon>
        <taxon>Methylomonas</taxon>
    </lineage>
</organism>
<keyword evidence="2" id="KW-1185">Reference proteome</keyword>
<evidence type="ECO:0000313" key="2">
    <source>
        <dbReference type="Proteomes" id="UP000641152"/>
    </source>
</evidence>
<name>A0ABR9D972_9GAMM</name>
<dbReference type="EMBL" id="JACXST010000001">
    <property type="protein sequence ID" value="MBD9359654.1"/>
    <property type="molecule type" value="Genomic_DNA"/>
</dbReference>
<protein>
    <submittedName>
        <fullName evidence="1">Uncharacterized protein</fullName>
    </submittedName>
</protein>
<evidence type="ECO:0000313" key="1">
    <source>
        <dbReference type="EMBL" id="MBD9359654.1"/>
    </source>
</evidence>
<proteinExistence type="predicted"/>